<dbReference type="GO" id="GO:0051301">
    <property type="term" value="P:cell division"/>
    <property type="evidence" value="ECO:0007669"/>
    <property type="project" value="InterPro"/>
</dbReference>
<dbReference type="EMBL" id="CP033459">
    <property type="protein sequence ID" value="QFQ12506.1"/>
    <property type="molecule type" value="Genomic_DNA"/>
</dbReference>
<dbReference type="RefSeq" id="WP_111897373.1">
    <property type="nucleotide sequence ID" value="NZ_CP033459.1"/>
</dbReference>
<evidence type="ECO:0000256" key="3">
    <source>
        <dbReference type="ARBA" id="ARBA00022960"/>
    </source>
</evidence>
<feature type="transmembrane region" description="Helical" evidence="8">
    <location>
        <begin position="173"/>
        <end position="204"/>
    </location>
</feature>
<dbReference type="GO" id="GO:0005886">
    <property type="term" value="C:plasma membrane"/>
    <property type="evidence" value="ECO:0007669"/>
    <property type="project" value="TreeGrafter"/>
</dbReference>
<dbReference type="PANTHER" id="PTHR30474:SF1">
    <property type="entry name" value="PEPTIDOGLYCAN GLYCOSYLTRANSFERASE MRDB"/>
    <property type="match status" value="1"/>
</dbReference>
<dbReference type="KEGG" id="alq:C7Y71_005470"/>
<feature type="transmembrane region" description="Helical" evidence="8">
    <location>
        <begin position="274"/>
        <end position="290"/>
    </location>
</feature>
<comment type="subcellular location">
    <subcellularLocation>
        <location evidence="1">Membrane</location>
        <topology evidence="1">Multi-pass membrane protein</topology>
    </subcellularLocation>
</comment>
<evidence type="ECO:0000256" key="5">
    <source>
        <dbReference type="ARBA" id="ARBA00023136"/>
    </source>
</evidence>
<evidence type="ECO:0000256" key="1">
    <source>
        <dbReference type="ARBA" id="ARBA00004141"/>
    </source>
</evidence>
<accession>A0A5P8E6F2</accession>
<evidence type="ECO:0000256" key="8">
    <source>
        <dbReference type="SAM" id="Phobius"/>
    </source>
</evidence>
<dbReference type="OrthoDB" id="9768187at2"/>
<keyword evidence="2 8" id="KW-0812">Transmembrane</keyword>
<dbReference type="PROSITE" id="PS00428">
    <property type="entry name" value="FTSW_RODA_SPOVE"/>
    <property type="match status" value="1"/>
</dbReference>
<dbReference type="NCBIfam" id="NF037961">
    <property type="entry name" value="RodA_shape"/>
    <property type="match status" value="2"/>
</dbReference>
<evidence type="ECO:0000256" key="2">
    <source>
        <dbReference type="ARBA" id="ARBA00022692"/>
    </source>
</evidence>
<feature type="transmembrane region" description="Helical" evidence="8">
    <location>
        <begin position="82"/>
        <end position="103"/>
    </location>
</feature>
<evidence type="ECO:0000256" key="4">
    <source>
        <dbReference type="ARBA" id="ARBA00022989"/>
    </source>
</evidence>
<evidence type="ECO:0000256" key="6">
    <source>
        <dbReference type="ARBA" id="ARBA00032370"/>
    </source>
</evidence>
<dbReference type="PANTHER" id="PTHR30474">
    <property type="entry name" value="CELL CYCLE PROTEIN"/>
    <property type="match status" value="1"/>
</dbReference>
<feature type="transmembrane region" description="Helical" evidence="8">
    <location>
        <begin position="224"/>
        <end position="242"/>
    </location>
</feature>
<dbReference type="InterPro" id="IPR001182">
    <property type="entry name" value="FtsW/RodA"/>
</dbReference>
<evidence type="ECO:0000256" key="7">
    <source>
        <dbReference type="ARBA" id="ARBA00033270"/>
    </source>
</evidence>
<keyword evidence="3" id="KW-0133">Cell shape</keyword>
<name>A0A5P8E6F2_9BACT</name>
<organism evidence="9 10">
    <name type="scientific">Pseudoprevotella muciniphila</name>
    <dbReference type="NCBI Taxonomy" id="2133944"/>
    <lineage>
        <taxon>Bacteria</taxon>
        <taxon>Pseudomonadati</taxon>
        <taxon>Bacteroidota</taxon>
        <taxon>Bacteroidia</taxon>
        <taxon>Bacteroidales</taxon>
        <taxon>Prevotellaceae</taxon>
        <taxon>Pseudoprevotella</taxon>
    </lineage>
</organism>
<feature type="transmembrane region" description="Helical" evidence="8">
    <location>
        <begin position="299"/>
        <end position="316"/>
    </location>
</feature>
<feature type="transmembrane region" description="Helical" evidence="8">
    <location>
        <begin position="396"/>
        <end position="415"/>
    </location>
</feature>
<feature type="transmembrane region" description="Helical" evidence="8">
    <location>
        <begin position="59"/>
        <end position="76"/>
    </location>
</feature>
<dbReference type="GO" id="GO:0032153">
    <property type="term" value="C:cell division site"/>
    <property type="evidence" value="ECO:0007669"/>
    <property type="project" value="TreeGrafter"/>
</dbReference>
<keyword evidence="5 8" id="KW-0472">Membrane</keyword>
<dbReference type="Proteomes" id="UP000249375">
    <property type="component" value="Chromosome"/>
</dbReference>
<evidence type="ECO:0000313" key="9">
    <source>
        <dbReference type="EMBL" id="QFQ12506.1"/>
    </source>
</evidence>
<feature type="transmembrane region" description="Helical" evidence="8">
    <location>
        <begin position="251"/>
        <end position="268"/>
    </location>
</feature>
<sequence>MSTPLQTLTARKSTFSVDWLVLLLYLTLIVFGWLSVCGASHEFGDTDIFSWSSRSGKQLVWIICSFGLGFCLLMIDEKYFDMLAAFLYVSMMLLLLITPLLATNTKGSLSWIKLGPVSLQPAEFAKCATSLAVAKMFSQFGFSLGKRKDLLRAVGLVMLPMVLIVMQRETGSALVYLAFFLVFYREGMYGSVLFCVFAAVLYFVVGLRYANDIMPATTASVGEYVVLVLIFFFTIGFIHTYLPRERLRKPLIYGVGCSIAAYLFSWIVKPFDVSIVQIIILVMMIFYLLWQGLTLHKRAYHLIAVFAIGSVCFLYASDFALNNVLQEHQQQRINVLLGIDSSVTGAGYNVHQSKIAIGSGGLHGKGFMNGTQTKLKYVPEQDTDFIFCTVGEEQGFIGSAAVLSLFLALILRLIWLAERQSTIFGRVYGYCVLSILFFHVFINVGMVMGLTPVIGIPLPFFSYGGSSLWGFTILLFIFLRMDACDRVRLHV</sequence>
<dbReference type="AlphaFoldDB" id="A0A5P8E6F2"/>
<dbReference type="GO" id="GO:0015648">
    <property type="term" value="F:lipid-linked peptidoglycan transporter activity"/>
    <property type="evidence" value="ECO:0007669"/>
    <property type="project" value="TreeGrafter"/>
</dbReference>
<evidence type="ECO:0000313" key="10">
    <source>
        <dbReference type="Proteomes" id="UP000249375"/>
    </source>
</evidence>
<keyword evidence="4 8" id="KW-1133">Transmembrane helix</keyword>
<proteinExistence type="predicted"/>
<feature type="transmembrane region" description="Helical" evidence="8">
    <location>
        <begin position="20"/>
        <end position="39"/>
    </location>
</feature>
<protein>
    <recommendedName>
        <fullName evidence="7">Cell wall polymerase</fullName>
    </recommendedName>
    <alternativeName>
        <fullName evidence="6">Peptidoglycan polymerase</fullName>
    </alternativeName>
</protein>
<keyword evidence="10" id="KW-1185">Reference proteome</keyword>
<dbReference type="GO" id="GO:0008360">
    <property type="term" value="P:regulation of cell shape"/>
    <property type="evidence" value="ECO:0007669"/>
    <property type="project" value="UniProtKB-KW"/>
</dbReference>
<dbReference type="Pfam" id="PF01098">
    <property type="entry name" value="FTSW_RODA_SPOVE"/>
    <property type="match status" value="2"/>
</dbReference>
<feature type="transmembrane region" description="Helical" evidence="8">
    <location>
        <begin position="427"/>
        <end position="448"/>
    </location>
</feature>
<gene>
    <name evidence="9" type="ORF">C7Y71_005470</name>
</gene>
<dbReference type="InterPro" id="IPR018365">
    <property type="entry name" value="Cell_cycle_FtsW-rel_CS"/>
</dbReference>
<feature type="transmembrane region" description="Helical" evidence="8">
    <location>
        <begin position="460"/>
        <end position="479"/>
    </location>
</feature>
<reference evidence="9 10" key="1">
    <citation type="submission" date="2018-11" db="EMBL/GenBank/DDBJ databases">
        <authorList>
            <person name="Na S.W."/>
            <person name="Baik M."/>
        </authorList>
    </citation>
    <scope>NUCLEOTIDE SEQUENCE [LARGE SCALE GENOMIC DNA]</scope>
    <source>
        <strain evidence="9 10">E39</strain>
    </source>
</reference>